<evidence type="ECO:0000313" key="2">
    <source>
        <dbReference type="Proteomes" id="UP000183832"/>
    </source>
</evidence>
<organism evidence="1 2">
    <name type="scientific">Clunio marinus</name>
    <dbReference type="NCBI Taxonomy" id="568069"/>
    <lineage>
        <taxon>Eukaryota</taxon>
        <taxon>Metazoa</taxon>
        <taxon>Ecdysozoa</taxon>
        <taxon>Arthropoda</taxon>
        <taxon>Hexapoda</taxon>
        <taxon>Insecta</taxon>
        <taxon>Pterygota</taxon>
        <taxon>Neoptera</taxon>
        <taxon>Endopterygota</taxon>
        <taxon>Diptera</taxon>
        <taxon>Nematocera</taxon>
        <taxon>Chironomoidea</taxon>
        <taxon>Chironomidae</taxon>
        <taxon>Clunio</taxon>
    </lineage>
</organism>
<sequence length="65" mass="7811">MFGVESLCFDWENKILEEDLISQHGIDYEKKQSRKRECEVLQSAFTKFNSMRTSRAFMRFMRPLA</sequence>
<reference evidence="1 2" key="1">
    <citation type="submission" date="2015-04" db="EMBL/GenBank/DDBJ databases">
        <authorList>
            <person name="Syromyatnikov M.Y."/>
            <person name="Popov V.N."/>
        </authorList>
    </citation>
    <scope>NUCLEOTIDE SEQUENCE [LARGE SCALE GENOMIC DNA]</scope>
</reference>
<gene>
    <name evidence="1" type="ORF">CLUMA_CG013705</name>
</gene>
<proteinExistence type="predicted"/>
<protein>
    <submittedName>
        <fullName evidence="1">CLUMA_CG013705, isoform A</fullName>
    </submittedName>
</protein>
<dbReference type="Proteomes" id="UP000183832">
    <property type="component" value="Unassembled WGS sequence"/>
</dbReference>
<name>A0A1J1IL02_9DIPT</name>
<evidence type="ECO:0000313" key="1">
    <source>
        <dbReference type="EMBL" id="CRL00442.1"/>
    </source>
</evidence>
<dbReference type="AlphaFoldDB" id="A0A1J1IL02"/>
<keyword evidence="2" id="KW-1185">Reference proteome</keyword>
<dbReference type="EMBL" id="CVRI01000054">
    <property type="protein sequence ID" value="CRL00442.1"/>
    <property type="molecule type" value="Genomic_DNA"/>
</dbReference>
<accession>A0A1J1IL02</accession>